<gene>
    <name evidence="7" type="ORF">FF38_11143</name>
</gene>
<dbReference type="AlphaFoldDB" id="A0A0L0BVX4"/>
<keyword evidence="5" id="KW-0325">Glycoprotein</keyword>
<dbReference type="InterPro" id="IPR036508">
    <property type="entry name" value="Chitin-bd_dom_sf"/>
</dbReference>
<dbReference type="Pfam" id="PF01607">
    <property type="entry name" value="CBM_14"/>
    <property type="match status" value="4"/>
</dbReference>
<dbReference type="Gene3D" id="2.170.140.10">
    <property type="entry name" value="Chitin binding domain"/>
    <property type="match status" value="4"/>
</dbReference>
<evidence type="ECO:0000313" key="8">
    <source>
        <dbReference type="Proteomes" id="UP000037069"/>
    </source>
</evidence>
<feature type="domain" description="Chitin-binding type-2" evidence="6">
    <location>
        <begin position="1"/>
        <end position="47"/>
    </location>
</feature>
<protein>
    <recommendedName>
        <fullName evidence="6">Chitin-binding type-2 domain-containing protein</fullName>
    </recommendedName>
</protein>
<keyword evidence="8" id="KW-1185">Reference proteome</keyword>
<dbReference type="Proteomes" id="UP000037069">
    <property type="component" value="Unassembled WGS sequence"/>
</dbReference>
<dbReference type="GO" id="GO:0008061">
    <property type="term" value="F:chitin binding"/>
    <property type="evidence" value="ECO:0007669"/>
    <property type="project" value="UniProtKB-KW"/>
</dbReference>
<evidence type="ECO:0000313" key="7">
    <source>
        <dbReference type="EMBL" id="KNC24171.1"/>
    </source>
</evidence>
<dbReference type="PROSITE" id="PS50940">
    <property type="entry name" value="CHIT_BIND_II"/>
    <property type="match status" value="2"/>
</dbReference>
<evidence type="ECO:0000256" key="4">
    <source>
        <dbReference type="ARBA" id="ARBA00023157"/>
    </source>
</evidence>
<dbReference type="OMA" id="KFIHCGP"/>
<evidence type="ECO:0000256" key="2">
    <source>
        <dbReference type="ARBA" id="ARBA00022729"/>
    </source>
</evidence>
<dbReference type="SMART" id="SM00494">
    <property type="entry name" value="ChtBD2"/>
    <property type="match status" value="4"/>
</dbReference>
<evidence type="ECO:0000259" key="6">
    <source>
        <dbReference type="PROSITE" id="PS50940"/>
    </source>
</evidence>
<keyword evidence="4" id="KW-1015">Disulfide bond</keyword>
<proteinExistence type="predicted"/>
<dbReference type="PANTHER" id="PTHR23301:SF0">
    <property type="entry name" value="CHITIN-BINDING TYPE-2 DOMAIN-CONTAINING PROTEIN-RELATED"/>
    <property type="match status" value="1"/>
</dbReference>
<evidence type="ECO:0000256" key="3">
    <source>
        <dbReference type="ARBA" id="ARBA00022737"/>
    </source>
</evidence>
<dbReference type="EMBL" id="JRES01001255">
    <property type="protein sequence ID" value="KNC24171.1"/>
    <property type="molecule type" value="Genomic_DNA"/>
</dbReference>
<feature type="domain" description="Chitin-binding type-2" evidence="6">
    <location>
        <begin position="236"/>
        <end position="282"/>
    </location>
</feature>
<evidence type="ECO:0000256" key="5">
    <source>
        <dbReference type="ARBA" id="ARBA00023180"/>
    </source>
</evidence>
<sequence length="288" mass="32373">MLPYPQDCSKYYSCSNGNAYLQQCPNNLHWSPLTYRCDYPEIAKCEVGILNSPPTTAAIVPPYLTASPTGEIIYQLLLNDCSKYYKCQAMICPTNYHWNALTQACDFPHNAHCPFMMGISTAVAGLTVNSNLQQPSTLPFTTNSSEMFAQVYPNDCSKYYQCQSMLCPANYHWNYRSQQCDLPQLAQCPWQTQLSSVTPTNTVAVPTAFTAPPTPATMGPPIVVTENPLLDCPECHHLCDGYLHQYLPHPHDCHKFIQCNGWSYIHTCPDNLFWNAVLNTCDRVCVTN</sequence>
<dbReference type="SUPFAM" id="SSF57625">
    <property type="entry name" value="Invertebrate chitin-binding proteins"/>
    <property type="match status" value="4"/>
</dbReference>
<evidence type="ECO:0000256" key="1">
    <source>
        <dbReference type="ARBA" id="ARBA00022669"/>
    </source>
</evidence>
<keyword evidence="1" id="KW-0147">Chitin-binding</keyword>
<reference evidence="7 8" key="1">
    <citation type="journal article" date="2015" name="Nat. Commun.">
        <title>Lucilia cuprina genome unlocks parasitic fly biology to underpin future interventions.</title>
        <authorList>
            <person name="Anstead C.A."/>
            <person name="Korhonen P.K."/>
            <person name="Young N.D."/>
            <person name="Hall R.S."/>
            <person name="Jex A.R."/>
            <person name="Murali S.C."/>
            <person name="Hughes D.S."/>
            <person name="Lee S.F."/>
            <person name="Perry T."/>
            <person name="Stroehlein A.J."/>
            <person name="Ansell B.R."/>
            <person name="Breugelmans B."/>
            <person name="Hofmann A."/>
            <person name="Qu J."/>
            <person name="Dugan S."/>
            <person name="Lee S.L."/>
            <person name="Chao H."/>
            <person name="Dinh H."/>
            <person name="Han Y."/>
            <person name="Doddapaneni H.V."/>
            <person name="Worley K.C."/>
            <person name="Muzny D.M."/>
            <person name="Ioannidis P."/>
            <person name="Waterhouse R.M."/>
            <person name="Zdobnov E.M."/>
            <person name="James P.J."/>
            <person name="Bagnall N.H."/>
            <person name="Kotze A.C."/>
            <person name="Gibbs R.A."/>
            <person name="Richards S."/>
            <person name="Batterham P."/>
            <person name="Gasser R.B."/>
        </authorList>
    </citation>
    <scope>NUCLEOTIDE SEQUENCE [LARGE SCALE GENOMIC DNA]</scope>
    <source>
        <strain evidence="7 8">LS</strain>
        <tissue evidence="7">Full body</tissue>
    </source>
</reference>
<organism evidence="7 8">
    <name type="scientific">Lucilia cuprina</name>
    <name type="common">Green bottle fly</name>
    <name type="synonym">Australian sheep blowfly</name>
    <dbReference type="NCBI Taxonomy" id="7375"/>
    <lineage>
        <taxon>Eukaryota</taxon>
        <taxon>Metazoa</taxon>
        <taxon>Ecdysozoa</taxon>
        <taxon>Arthropoda</taxon>
        <taxon>Hexapoda</taxon>
        <taxon>Insecta</taxon>
        <taxon>Pterygota</taxon>
        <taxon>Neoptera</taxon>
        <taxon>Endopterygota</taxon>
        <taxon>Diptera</taxon>
        <taxon>Brachycera</taxon>
        <taxon>Muscomorpha</taxon>
        <taxon>Oestroidea</taxon>
        <taxon>Calliphoridae</taxon>
        <taxon>Luciliinae</taxon>
        <taxon>Lucilia</taxon>
    </lineage>
</organism>
<name>A0A0L0BVX4_LUCCU</name>
<comment type="caution">
    <text evidence="7">The sequence shown here is derived from an EMBL/GenBank/DDBJ whole genome shotgun (WGS) entry which is preliminary data.</text>
</comment>
<dbReference type="InterPro" id="IPR051940">
    <property type="entry name" value="Chitin_bind-dev_reg"/>
</dbReference>
<dbReference type="OrthoDB" id="6020543at2759"/>
<dbReference type="GO" id="GO:0005576">
    <property type="term" value="C:extracellular region"/>
    <property type="evidence" value="ECO:0007669"/>
    <property type="project" value="InterPro"/>
</dbReference>
<dbReference type="InterPro" id="IPR002557">
    <property type="entry name" value="Chitin-bd_dom"/>
</dbReference>
<accession>A0A0L0BVX4</accession>
<dbReference type="PANTHER" id="PTHR23301">
    <property type="entry name" value="CHITIN BINDING PERITROPHIN-A"/>
    <property type="match status" value="1"/>
</dbReference>
<keyword evidence="3" id="KW-0677">Repeat</keyword>
<keyword evidence="2" id="KW-0732">Signal</keyword>